<organism evidence="1 2">
    <name type="scientific">Catharanthus roseus</name>
    <name type="common">Madagascar periwinkle</name>
    <name type="synonym">Vinca rosea</name>
    <dbReference type="NCBI Taxonomy" id="4058"/>
    <lineage>
        <taxon>Eukaryota</taxon>
        <taxon>Viridiplantae</taxon>
        <taxon>Streptophyta</taxon>
        <taxon>Embryophyta</taxon>
        <taxon>Tracheophyta</taxon>
        <taxon>Spermatophyta</taxon>
        <taxon>Magnoliopsida</taxon>
        <taxon>eudicotyledons</taxon>
        <taxon>Gunneridae</taxon>
        <taxon>Pentapetalae</taxon>
        <taxon>asterids</taxon>
        <taxon>lamiids</taxon>
        <taxon>Gentianales</taxon>
        <taxon>Apocynaceae</taxon>
        <taxon>Rauvolfioideae</taxon>
        <taxon>Vinceae</taxon>
        <taxon>Catharanthinae</taxon>
        <taxon>Catharanthus</taxon>
    </lineage>
</organism>
<reference evidence="2" key="1">
    <citation type="journal article" date="2023" name="Nat. Plants">
        <title>Single-cell RNA sequencing provides a high-resolution roadmap for understanding the multicellular compartmentation of specialized metabolism.</title>
        <authorList>
            <person name="Sun S."/>
            <person name="Shen X."/>
            <person name="Li Y."/>
            <person name="Li Y."/>
            <person name="Wang S."/>
            <person name="Li R."/>
            <person name="Zhang H."/>
            <person name="Shen G."/>
            <person name="Guo B."/>
            <person name="Wei J."/>
            <person name="Xu J."/>
            <person name="St-Pierre B."/>
            <person name="Chen S."/>
            <person name="Sun C."/>
        </authorList>
    </citation>
    <scope>NUCLEOTIDE SEQUENCE [LARGE SCALE GENOMIC DNA]</scope>
</reference>
<sequence>MKGNKNEQKQSENNENGAVGNETTDLPSELVSKVSRFLQFSFLDSRIEESISRFRSSTWRLERRAWKTIGTSIAASIFNPKLSFSFLFNCREIRLIVRKNDLGQPIGVGERFEITGPAATRASIDSASVISLSHLLLGPSTSSARPYGPEAPPYTLWSRPSTKIQPSESEAAKCQAPPNSPALEPWRQAESSVIATRFRLIFQLCLDAPYDSCTTLPHLVRDMWFAEFLARVQ</sequence>
<gene>
    <name evidence="1" type="ORF">M9H77_02127</name>
</gene>
<name>A0ACC0C7H6_CATRO</name>
<proteinExistence type="predicted"/>
<evidence type="ECO:0000313" key="1">
    <source>
        <dbReference type="EMBL" id="KAI5680900.1"/>
    </source>
</evidence>
<dbReference type="Proteomes" id="UP001060085">
    <property type="component" value="Linkage Group LG01"/>
</dbReference>
<protein>
    <submittedName>
        <fullName evidence="1">Uncharacterized protein</fullName>
    </submittedName>
</protein>
<keyword evidence="2" id="KW-1185">Reference proteome</keyword>
<evidence type="ECO:0000313" key="2">
    <source>
        <dbReference type="Proteomes" id="UP001060085"/>
    </source>
</evidence>
<dbReference type="EMBL" id="CM044701">
    <property type="protein sequence ID" value="KAI5680900.1"/>
    <property type="molecule type" value="Genomic_DNA"/>
</dbReference>
<comment type="caution">
    <text evidence="1">The sequence shown here is derived from an EMBL/GenBank/DDBJ whole genome shotgun (WGS) entry which is preliminary data.</text>
</comment>
<accession>A0ACC0C7H6</accession>